<gene>
    <name evidence="1" type="ORF">GSPATT00004727001</name>
</gene>
<organism evidence="1 2">
    <name type="scientific">Paramecium tetraurelia</name>
    <dbReference type="NCBI Taxonomy" id="5888"/>
    <lineage>
        <taxon>Eukaryota</taxon>
        <taxon>Sar</taxon>
        <taxon>Alveolata</taxon>
        <taxon>Ciliophora</taxon>
        <taxon>Intramacronucleata</taxon>
        <taxon>Oligohymenophorea</taxon>
        <taxon>Peniculida</taxon>
        <taxon>Parameciidae</taxon>
        <taxon>Paramecium</taxon>
    </lineage>
</organism>
<evidence type="ECO:0000313" key="2">
    <source>
        <dbReference type="Proteomes" id="UP000000600"/>
    </source>
</evidence>
<proteinExistence type="predicted"/>
<dbReference type="AlphaFoldDB" id="A0BII8"/>
<dbReference type="RefSeq" id="XP_001425753.1">
    <property type="nucleotide sequence ID" value="XM_001425716.1"/>
</dbReference>
<dbReference type="Proteomes" id="UP000000600">
    <property type="component" value="Unassembled WGS sequence"/>
</dbReference>
<accession>A0BII8</accession>
<dbReference type="KEGG" id="ptm:GSPATT00004727001"/>
<name>A0BII8_PARTE</name>
<keyword evidence="2" id="KW-1185">Reference proteome</keyword>
<dbReference type="InParanoid" id="A0BII8"/>
<dbReference type="GeneID" id="5011537"/>
<dbReference type="OrthoDB" id="288175at2759"/>
<protein>
    <submittedName>
        <fullName evidence="1">Uncharacterized protein</fullName>
    </submittedName>
</protein>
<evidence type="ECO:0000313" key="1">
    <source>
        <dbReference type="EMBL" id="CAK58355.1"/>
    </source>
</evidence>
<sequence>MLNLKIHFKIRFYEDEFNDYEYLEIDRYPKIEDYYTYGSVVVINIKGYENFTRNSYDNEMEIKVIEELYKDMKNYKSVQPAGLVDYQIIKKIKEENVEVKTTRKEKP</sequence>
<reference evidence="1 2" key="1">
    <citation type="journal article" date="2006" name="Nature">
        <title>Global trends of whole-genome duplications revealed by the ciliate Paramecium tetraurelia.</title>
        <authorList>
            <consortium name="Genoscope"/>
            <person name="Aury J.-M."/>
            <person name="Jaillon O."/>
            <person name="Duret L."/>
            <person name="Noel B."/>
            <person name="Jubin C."/>
            <person name="Porcel B.M."/>
            <person name="Segurens B."/>
            <person name="Daubin V."/>
            <person name="Anthouard V."/>
            <person name="Aiach N."/>
            <person name="Arnaiz O."/>
            <person name="Billaut A."/>
            <person name="Beisson J."/>
            <person name="Blanc I."/>
            <person name="Bouhouche K."/>
            <person name="Camara F."/>
            <person name="Duharcourt S."/>
            <person name="Guigo R."/>
            <person name="Gogendeau D."/>
            <person name="Katinka M."/>
            <person name="Keller A.-M."/>
            <person name="Kissmehl R."/>
            <person name="Klotz C."/>
            <person name="Koll F."/>
            <person name="Le Moue A."/>
            <person name="Lepere C."/>
            <person name="Malinsky S."/>
            <person name="Nowacki M."/>
            <person name="Nowak J.K."/>
            <person name="Plattner H."/>
            <person name="Poulain J."/>
            <person name="Ruiz F."/>
            <person name="Serrano V."/>
            <person name="Zagulski M."/>
            <person name="Dessen P."/>
            <person name="Betermier M."/>
            <person name="Weissenbach J."/>
            <person name="Scarpelli C."/>
            <person name="Schachter V."/>
            <person name="Sperling L."/>
            <person name="Meyer E."/>
            <person name="Cohen J."/>
            <person name="Wincker P."/>
        </authorList>
    </citation>
    <scope>NUCLEOTIDE SEQUENCE [LARGE SCALE GENOMIC DNA]</scope>
    <source>
        <strain evidence="1 2">Stock d4-2</strain>
    </source>
</reference>
<dbReference type="EMBL" id="CT867997">
    <property type="protein sequence ID" value="CAK58355.1"/>
    <property type="molecule type" value="Genomic_DNA"/>
</dbReference>
<dbReference type="HOGENOM" id="CLU_2215042_0_0_1"/>